<dbReference type="AlphaFoldDB" id="A0A432G207"/>
<dbReference type="Gene3D" id="1.20.1270.10">
    <property type="match status" value="1"/>
</dbReference>
<dbReference type="InterPro" id="IPR029048">
    <property type="entry name" value="HSP70_C_sf"/>
</dbReference>
<comment type="caution">
    <text evidence="3">The sequence shown here is derived from an EMBL/GenBank/DDBJ whole genome shotgun (WGS) entry which is preliminary data.</text>
</comment>
<accession>A0A432G207</accession>
<evidence type="ECO:0000256" key="1">
    <source>
        <dbReference type="ARBA" id="ARBA00022741"/>
    </source>
</evidence>
<dbReference type="InterPro" id="IPR013126">
    <property type="entry name" value="Hsp_70_fam"/>
</dbReference>
<evidence type="ECO:0000256" key="2">
    <source>
        <dbReference type="ARBA" id="ARBA00022840"/>
    </source>
</evidence>
<evidence type="ECO:0000313" key="4">
    <source>
        <dbReference type="Proteomes" id="UP000286801"/>
    </source>
</evidence>
<dbReference type="Proteomes" id="UP000286801">
    <property type="component" value="Unassembled WGS sequence"/>
</dbReference>
<dbReference type="Pfam" id="PF00012">
    <property type="entry name" value="HSP70"/>
    <property type="match status" value="1"/>
</dbReference>
<reference evidence="3 4" key="1">
    <citation type="submission" date="2018-06" db="EMBL/GenBank/DDBJ databases">
        <title>Combined omics and stable isotope probing to characterize newly discovered Mariana Back-Arc vent microbial communities.</title>
        <authorList>
            <person name="Trembath-Reichert E."/>
            <person name="Huber J.A."/>
        </authorList>
    </citation>
    <scope>NUCLEOTIDE SEQUENCE [LARGE SCALE GENOMIC DNA]</scope>
    <source>
        <strain evidence="3">MAG 63_1</strain>
    </source>
</reference>
<dbReference type="EMBL" id="QNZL01000258">
    <property type="protein sequence ID" value="RTZ77533.1"/>
    <property type="molecule type" value="Genomic_DNA"/>
</dbReference>
<name>A0A432G207_9DELT</name>
<gene>
    <name evidence="3" type="ORF">DSY97_09695</name>
</gene>
<feature type="non-terminal residue" evidence="3">
    <location>
        <position position="1"/>
    </location>
</feature>
<dbReference type="SUPFAM" id="SSF100934">
    <property type="entry name" value="Heat shock protein 70kD (HSP70), C-terminal subdomain"/>
    <property type="match status" value="1"/>
</dbReference>
<sequence length="137" mass="15679">ILTVSAVEKRSGKKAEIEVIPFHGLTQFEIERIMEDSFEHAIDDFNERQLIEFRQTAERVFRGIEQNWKVAENALSESDRDEILKQMDVVRQSMKGQDSQALKTQLDTLGDLTRPLADTAMGRSILSELQDDANLNQ</sequence>
<evidence type="ECO:0000313" key="3">
    <source>
        <dbReference type="EMBL" id="RTZ77533.1"/>
    </source>
</evidence>
<organism evidence="3 4">
    <name type="scientific">SAR324 cluster bacterium</name>
    <dbReference type="NCBI Taxonomy" id="2024889"/>
    <lineage>
        <taxon>Bacteria</taxon>
        <taxon>Deltaproteobacteria</taxon>
        <taxon>SAR324 cluster</taxon>
    </lineage>
</organism>
<keyword evidence="2" id="KW-0067">ATP-binding</keyword>
<protein>
    <submittedName>
        <fullName evidence="3">Molecular chaperone HscA</fullName>
    </submittedName>
</protein>
<dbReference type="GO" id="GO:0140662">
    <property type="term" value="F:ATP-dependent protein folding chaperone"/>
    <property type="evidence" value="ECO:0007669"/>
    <property type="project" value="InterPro"/>
</dbReference>
<dbReference type="GO" id="GO:0005524">
    <property type="term" value="F:ATP binding"/>
    <property type="evidence" value="ECO:0007669"/>
    <property type="project" value="UniProtKB-KW"/>
</dbReference>
<keyword evidence="1" id="KW-0547">Nucleotide-binding</keyword>
<proteinExistence type="predicted"/>